<gene>
    <name evidence="3" type="ORF">ENQ20_15915</name>
</gene>
<evidence type="ECO:0000256" key="1">
    <source>
        <dbReference type="ARBA" id="ARBA00007637"/>
    </source>
</evidence>
<feature type="domain" description="NAD-dependent epimerase/dehydratase" evidence="2">
    <location>
        <begin position="3"/>
        <end position="224"/>
    </location>
</feature>
<evidence type="ECO:0000259" key="2">
    <source>
        <dbReference type="Pfam" id="PF01370"/>
    </source>
</evidence>
<proteinExistence type="inferred from homology"/>
<reference evidence="3" key="1">
    <citation type="journal article" date="2020" name="mSystems">
        <title>Genome- and Community-Level Interaction Insights into Carbon Utilization and Element Cycling Functions of Hydrothermarchaeota in Hydrothermal Sediment.</title>
        <authorList>
            <person name="Zhou Z."/>
            <person name="Liu Y."/>
            <person name="Xu W."/>
            <person name="Pan J."/>
            <person name="Luo Z.H."/>
            <person name="Li M."/>
        </authorList>
    </citation>
    <scope>NUCLEOTIDE SEQUENCE [LARGE SCALE GENOMIC DNA]</scope>
    <source>
        <strain evidence="3">SpSt-289</strain>
    </source>
</reference>
<dbReference type="SUPFAM" id="SSF51735">
    <property type="entry name" value="NAD(P)-binding Rossmann-fold domains"/>
    <property type="match status" value="1"/>
</dbReference>
<dbReference type="AlphaFoldDB" id="A0A7C1FUX0"/>
<sequence length="307" mass="33148">MQILITGGAGFIGSHTADAALAAGHSVRVLDDLSSGDIANLLRDIEFIEGDVTDERSVARAAAGCDAIIHLAALVSVPQSLQQPLPTYHVNTTGTVTVLDLARRQGIRRFVLASTCAVYGDLPGRKEETSPVQPLVPYAVSKLMAEQWVQMYARAYAMETVVLRYFNVYGPRQRADSPYSGVLARWCAAVRQGEPCTIFGDGSQTRDFVSVHDVAQANLFAATYTGFTWGEVYHVATGHSVSLNQVLETLDVLAPQPVRRCYAPPRAGDILHSAGSSAKLQRLGWRPRISLQEGLAELLSGEAPSLR</sequence>
<dbReference type="InterPro" id="IPR001509">
    <property type="entry name" value="Epimerase_deHydtase"/>
</dbReference>
<accession>A0A7C1FUX0</accession>
<name>A0A7C1FUX0_9CHLR</name>
<dbReference type="Gene3D" id="3.90.25.10">
    <property type="entry name" value="UDP-galactose 4-epimerase, domain 1"/>
    <property type="match status" value="1"/>
</dbReference>
<organism evidence="3">
    <name type="scientific">Caldilinea aerophila</name>
    <dbReference type="NCBI Taxonomy" id="133453"/>
    <lineage>
        <taxon>Bacteria</taxon>
        <taxon>Bacillati</taxon>
        <taxon>Chloroflexota</taxon>
        <taxon>Caldilineae</taxon>
        <taxon>Caldilineales</taxon>
        <taxon>Caldilineaceae</taxon>
        <taxon>Caldilinea</taxon>
    </lineage>
</organism>
<dbReference type="Gene3D" id="3.40.50.720">
    <property type="entry name" value="NAD(P)-binding Rossmann-like Domain"/>
    <property type="match status" value="1"/>
</dbReference>
<comment type="caution">
    <text evidence="3">The sequence shown here is derived from an EMBL/GenBank/DDBJ whole genome shotgun (WGS) entry which is preliminary data.</text>
</comment>
<dbReference type="PANTHER" id="PTHR43000">
    <property type="entry name" value="DTDP-D-GLUCOSE 4,6-DEHYDRATASE-RELATED"/>
    <property type="match status" value="1"/>
</dbReference>
<dbReference type="EMBL" id="DSMG01000165">
    <property type="protein sequence ID" value="HDX32955.1"/>
    <property type="molecule type" value="Genomic_DNA"/>
</dbReference>
<comment type="similarity">
    <text evidence="1">Belongs to the NAD(P)-dependent epimerase/dehydratase family.</text>
</comment>
<dbReference type="InterPro" id="IPR036291">
    <property type="entry name" value="NAD(P)-bd_dom_sf"/>
</dbReference>
<evidence type="ECO:0000313" key="3">
    <source>
        <dbReference type="EMBL" id="HDX32955.1"/>
    </source>
</evidence>
<dbReference type="Pfam" id="PF01370">
    <property type="entry name" value="Epimerase"/>
    <property type="match status" value="1"/>
</dbReference>
<protein>
    <submittedName>
        <fullName evidence="3">NAD-dependent epimerase/dehydratase family protein</fullName>
    </submittedName>
</protein>